<keyword evidence="1" id="KW-0472">Membrane</keyword>
<evidence type="ECO:0000313" key="3">
    <source>
        <dbReference type="Proteomes" id="UP000229559"/>
    </source>
</evidence>
<reference evidence="3" key="1">
    <citation type="submission" date="2017-09" db="EMBL/GenBank/DDBJ databases">
        <title>Depth-based differentiation of microbial function through sediment-hosted aquifers and enrichment of novel symbionts in the deep terrestrial subsurface.</title>
        <authorList>
            <person name="Probst A.J."/>
            <person name="Ladd B."/>
            <person name="Jarett J.K."/>
            <person name="Geller-Mcgrath D.E."/>
            <person name="Sieber C.M.K."/>
            <person name="Emerson J.B."/>
            <person name="Anantharaman K."/>
            <person name="Thomas B.C."/>
            <person name="Malmstrom R."/>
            <person name="Stieglmeier M."/>
            <person name="Klingl A."/>
            <person name="Woyke T."/>
            <person name="Ryan C.M."/>
            <person name="Banfield J.F."/>
        </authorList>
    </citation>
    <scope>NUCLEOTIDE SEQUENCE [LARGE SCALE GENOMIC DNA]</scope>
</reference>
<dbReference type="Proteomes" id="UP000229559">
    <property type="component" value="Unassembled WGS sequence"/>
</dbReference>
<evidence type="ECO:0000256" key="1">
    <source>
        <dbReference type="SAM" id="Phobius"/>
    </source>
</evidence>
<gene>
    <name evidence="2" type="ORF">COT04_00645</name>
</gene>
<feature type="transmembrane region" description="Helical" evidence="1">
    <location>
        <begin position="21"/>
        <end position="41"/>
    </location>
</feature>
<sequence length="205" mass="23792">MKNFLGFTKGGIPVPPPRWKILILVVYLLGIVYLVLPEPVIPNLPGALKSTEPGDTVQIPGVWAYYTNLSRREAIDFYQEAFSRSSFLKIPLPTYILNHPPEYARETIIDTLKNNFYEELVHPLRDSLFISGWIPKEDEVYLAKNKKPITEFLVDNQTFSAKITLYHVQSPFWAKFLVWTGIIVLIWLMMTAFKFILFSPWGRRK</sequence>
<dbReference type="EMBL" id="PEXA01000019">
    <property type="protein sequence ID" value="PIU33324.1"/>
    <property type="molecule type" value="Genomic_DNA"/>
</dbReference>
<dbReference type="AlphaFoldDB" id="A0A2M6YQC5"/>
<proteinExistence type="predicted"/>
<accession>A0A2M6YQC5</accession>
<protein>
    <submittedName>
        <fullName evidence="2">Uncharacterized protein</fullName>
    </submittedName>
</protein>
<comment type="caution">
    <text evidence="2">The sequence shown here is derived from an EMBL/GenBank/DDBJ whole genome shotgun (WGS) entry which is preliminary data.</text>
</comment>
<feature type="transmembrane region" description="Helical" evidence="1">
    <location>
        <begin position="176"/>
        <end position="197"/>
    </location>
</feature>
<evidence type="ECO:0000313" key="2">
    <source>
        <dbReference type="EMBL" id="PIU33324.1"/>
    </source>
</evidence>
<name>A0A2M6YQC5_9BACT</name>
<keyword evidence="1" id="KW-0812">Transmembrane</keyword>
<organism evidence="2 3">
    <name type="scientific">Candidatus Shapirobacteria bacterium CG07_land_8_20_14_0_80_39_12</name>
    <dbReference type="NCBI Taxonomy" id="1974480"/>
    <lineage>
        <taxon>Bacteria</taxon>
        <taxon>Candidatus Shapironibacteriota</taxon>
    </lineage>
</organism>
<keyword evidence="1" id="KW-1133">Transmembrane helix</keyword>